<evidence type="ECO:0000256" key="2">
    <source>
        <dbReference type="ARBA" id="ARBA00022692"/>
    </source>
</evidence>
<sequence>MSKIQIKTTQNILLAFEPASIGERMGAFAIDFVLIMGYGYLVNAIMKLFYYSAISNPWEFFATYLVLMLPAVFYPLVAESLMQGQTVGKRIMKIRVLKIDGYQASFGDFFIRWLFTLVEVDLFMGSAALISIISSKYSQRLGDFAAGTAVITERNKMNISHTILEELSYTYQPLFTQAEVLLFSDQDAQTIKNYLALALKSKNGHLTIARLADKITEISKREHTFFTKKADFVQQFLKDYSFYTGK</sequence>
<reference evidence="7 8" key="1">
    <citation type="submission" date="2016-10" db="EMBL/GenBank/DDBJ databases">
        <authorList>
            <person name="Varghese N."/>
            <person name="Submissions S."/>
        </authorList>
    </citation>
    <scope>NUCLEOTIDE SEQUENCE [LARGE SCALE GENOMIC DNA]</scope>
    <source>
        <strain evidence="7 8">DSM 11449</strain>
    </source>
</reference>
<dbReference type="OrthoDB" id="9814143at2"/>
<keyword evidence="2 5" id="KW-0812">Transmembrane</keyword>
<organism evidence="7 8">
    <name type="scientific">Capnocytophaga granulosa</name>
    <dbReference type="NCBI Taxonomy" id="45242"/>
    <lineage>
        <taxon>Bacteria</taxon>
        <taxon>Pseudomonadati</taxon>
        <taxon>Bacteroidota</taxon>
        <taxon>Flavobacteriia</taxon>
        <taxon>Flavobacteriales</taxon>
        <taxon>Flavobacteriaceae</taxon>
        <taxon>Capnocytophaga</taxon>
    </lineage>
</organism>
<keyword evidence="8" id="KW-1185">Reference proteome</keyword>
<dbReference type="RefSeq" id="WP_016420836.1">
    <property type="nucleotide sequence ID" value="NZ_FNND01000004.1"/>
</dbReference>
<evidence type="ECO:0000256" key="3">
    <source>
        <dbReference type="ARBA" id="ARBA00022989"/>
    </source>
</evidence>
<comment type="caution">
    <text evidence="7">The sequence shown here is derived from an EMBL/GenBank/DDBJ whole genome shotgun (WGS) entry which is preliminary data.</text>
</comment>
<proteinExistence type="predicted"/>
<evidence type="ECO:0000313" key="8">
    <source>
        <dbReference type="Proteomes" id="UP000182771"/>
    </source>
</evidence>
<evidence type="ECO:0000256" key="1">
    <source>
        <dbReference type="ARBA" id="ARBA00004141"/>
    </source>
</evidence>
<evidence type="ECO:0000256" key="5">
    <source>
        <dbReference type="SAM" id="Phobius"/>
    </source>
</evidence>
<feature type="transmembrane region" description="Helical" evidence="5">
    <location>
        <begin position="25"/>
        <end position="46"/>
    </location>
</feature>
<dbReference type="Pfam" id="PF06271">
    <property type="entry name" value="RDD"/>
    <property type="match status" value="1"/>
</dbReference>
<dbReference type="PANTHER" id="PTHR38480:SF1">
    <property type="entry name" value="SLR0254 PROTEIN"/>
    <property type="match status" value="1"/>
</dbReference>
<dbReference type="GO" id="GO:0016020">
    <property type="term" value="C:membrane"/>
    <property type="evidence" value="ECO:0007669"/>
    <property type="project" value="UniProtKB-SubCell"/>
</dbReference>
<evidence type="ECO:0000313" key="7">
    <source>
        <dbReference type="EMBL" id="SDW84675.1"/>
    </source>
</evidence>
<dbReference type="GeneID" id="85017255"/>
<dbReference type="InterPro" id="IPR010432">
    <property type="entry name" value="RDD"/>
</dbReference>
<dbReference type="PANTHER" id="PTHR38480">
    <property type="entry name" value="SLR0254 PROTEIN"/>
    <property type="match status" value="1"/>
</dbReference>
<evidence type="ECO:0000259" key="6">
    <source>
        <dbReference type="Pfam" id="PF06271"/>
    </source>
</evidence>
<comment type="subcellular location">
    <subcellularLocation>
        <location evidence="1">Membrane</location>
        <topology evidence="1">Multi-pass membrane protein</topology>
    </subcellularLocation>
</comment>
<feature type="transmembrane region" description="Helical" evidence="5">
    <location>
        <begin position="58"/>
        <end position="77"/>
    </location>
</feature>
<name>A0A1H2WVT4_9FLAO</name>
<gene>
    <name evidence="7" type="ORF">SAMN05444420_104224</name>
</gene>
<keyword evidence="3 5" id="KW-1133">Transmembrane helix</keyword>
<accession>A0A1H2WVT4</accession>
<dbReference type="Proteomes" id="UP000182771">
    <property type="component" value="Unassembled WGS sequence"/>
</dbReference>
<evidence type="ECO:0000256" key="4">
    <source>
        <dbReference type="ARBA" id="ARBA00023136"/>
    </source>
</evidence>
<protein>
    <submittedName>
        <fullName evidence="7">Uncharacterized membrane protein YckC, RDD family</fullName>
    </submittedName>
</protein>
<dbReference type="AlphaFoldDB" id="A0A1H2WVT4"/>
<keyword evidence="4 5" id="KW-0472">Membrane</keyword>
<feature type="domain" description="RDD" evidence="6">
    <location>
        <begin position="19"/>
        <end position="147"/>
    </location>
</feature>
<dbReference type="EMBL" id="FNND01000004">
    <property type="protein sequence ID" value="SDW84675.1"/>
    <property type="molecule type" value="Genomic_DNA"/>
</dbReference>